<dbReference type="Pfam" id="PF00565">
    <property type="entry name" value="SNase"/>
    <property type="match status" value="1"/>
</dbReference>
<name>A0A5C5GCJ1_9RHOB</name>
<evidence type="ECO:0000256" key="1">
    <source>
        <dbReference type="SAM" id="SignalP"/>
    </source>
</evidence>
<dbReference type="SUPFAM" id="SSF50199">
    <property type="entry name" value="Staphylococcal nuclease"/>
    <property type="match status" value="1"/>
</dbReference>
<feature type="signal peptide" evidence="1">
    <location>
        <begin position="1"/>
        <end position="18"/>
    </location>
</feature>
<organism evidence="3 4">
    <name type="scientific">Pelagovum pacificum</name>
    <dbReference type="NCBI Taxonomy" id="2588711"/>
    <lineage>
        <taxon>Bacteria</taxon>
        <taxon>Pseudomonadati</taxon>
        <taxon>Pseudomonadota</taxon>
        <taxon>Alphaproteobacteria</taxon>
        <taxon>Rhodobacterales</taxon>
        <taxon>Paracoccaceae</taxon>
        <taxon>Pelagovum</taxon>
    </lineage>
</organism>
<dbReference type="SMART" id="SM00318">
    <property type="entry name" value="SNc"/>
    <property type="match status" value="1"/>
</dbReference>
<gene>
    <name evidence="3" type="ORF">FHY64_00740</name>
</gene>
<feature type="domain" description="TNase-like" evidence="2">
    <location>
        <begin position="25"/>
        <end position="141"/>
    </location>
</feature>
<dbReference type="PROSITE" id="PS50830">
    <property type="entry name" value="TNASE_3"/>
    <property type="match status" value="1"/>
</dbReference>
<evidence type="ECO:0000313" key="3">
    <source>
        <dbReference type="EMBL" id="TNY31864.1"/>
    </source>
</evidence>
<dbReference type="Proteomes" id="UP000314011">
    <property type="component" value="Unassembled WGS sequence"/>
</dbReference>
<dbReference type="OrthoDB" id="9805504at2"/>
<dbReference type="EMBL" id="VFFF01000001">
    <property type="protein sequence ID" value="TNY31864.1"/>
    <property type="molecule type" value="Genomic_DNA"/>
</dbReference>
<proteinExistence type="predicted"/>
<dbReference type="InterPro" id="IPR035437">
    <property type="entry name" value="SNase_OB-fold_sf"/>
</dbReference>
<comment type="caution">
    <text evidence="3">The sequence shown here is derived from an EMBL/GenBank/DDBJ whole genome shotgun (WGS) entry which is preliminary data.</text>
</comment>
<accession>A0A5C5GCJ1</accession>
<evidence type="ECO:0000259" key="2">
    <source>
        <dbReference type="PROSITE" id="PS50830"/>
    </source>
</evidence>
<dbReference type="AlphaFoldDB" id="A0A5C5GCJ1"/>
<dbReference type="InterPro" id="IPR016071">
    <property type="entry name" value="Staphylococal_nuclease_OB-fold"/>
</dbReference>
<dbReference type="RefSeq" id="WP_140192545.1">
    <property type="nucleotide sequence ID" value="NZ_CP065915.1"/>
</dbReference>
<sequence>MRSISLICLALAATPALADVSGTIRVKDGDTFEVAGADIRLFGIDAPEQGQTCTRDDGATWDCGAWVTAVTEATFGGEAARCVEQDIDRYGRIVAICTAGGVDVGDWLVTNGLAFAYRDYSMMYDTAEKDAAVRGAGLWSGEVQTPAEYRAEQRQPGPSDPAPAGCDIKGNVSSSGRIYHRPGDASYADTRITLERGERWFCSVEEAEAAGWRAPRN</sequence>
<feature type="chain" id="PRO_5022783291" evidence="1">
    <location>
        <begin position="19"/>
        <end position="217"/>
    </location>
</feature>
<protein>
    <submittedName>
        <fullName evidence="3">Thermonuclease family protein</fullName>
    </submittedName>
</protein>
<evidence type="ECO:0000313" key="4">
    <source>
        <dbReference type="Proteomes" id="UP000314011"/>
    </source>
</evidence>
<keyword evidence="1" id="KW-0732">Signal</keyword>
<reference evidence="3 4" key="1">
    <citation type="submission" date="2019-06" db="EMBL/GenBank/DDBJ databases">
        <title>Genome of new Rhodobacteraceae sp. SM1903.</title>
        <authorList>
            <person name="Ren X."/>
        </authorList>
    </citation>
    <scope>NUCLEOTIDE SEQUENCE [LARGE SCALE GENOMIC DNA]</scope>
    <source>
        <strain evidence="3 4">SM1903</strain>
    </source>
</reference>
<dbReference type="Gene3D" id="2.40.50.90">
    <property type="match status" value="1"/>
</dbReference>
<keyword evidence="4" id="KW-1185">Reference proteome</keyword>